<feature type="compositionally biased region" description="Low complexity" evidence="1">
    <location>
        <begin position="104"/>
        <end position="119"/>
    </location>
</feature>
<gene>
    <name evidence="2" type="ORF">PIB30_009097</name>
</gene>
<evidence type="ECO:0000256" key="1">
    <source>
        <dbReference type="SAM" id="MobiDB-lite"/>
    </source>
</evidence>
<protein>
    <submittedName>
        <fullName evidence="2">Uncharacterized protein</fullName>
    </submittedName>
</protein>
<dbReference type="EMBL" id="JASCZI010181263">
    <property type="protein sequence ID" value="MED6180308.1"/>
    <property type="molecule type" value="Genomic_DNA"/>
</dbReference>
<reference evidence="2 3" key="1">
    <citation type="journal article" date="2023" name="Plants (Basel)">
        <title>Bridging the Gap: Combining Genomics and Transcriptomics Approaches to Understand Stylosanthes scabra, an Orphan Legume from the Brazilian Caatinga.</title>
        <authorList>
            <person name="Ferreira-Neto J.R.C."/>
            <person name="da Silva M.D."/>
            <person name="Binneck E."/>
            <person name="de Melo N.F."/>
            <person name="da Silva R.H."/>
            <person name="de Melo A.L.T.M."/>
            <person name="Pandolfi V."/>
            <person name="Bustamante F.O."/>
            <person name="Brasileiro-Vidal A.C."/>
            <person name="Benko-Iseppon A.M."/>
        </authorList>
    </citation>
    <scope>NUCLEOTIDE SEQUENCE [LARGE SCALE GENOMIC DNA]</scope>
    <source>
        <tissue evidence="2">Leaves</tissue>
    </source>
</reference>
<dbReference type="Proteomes" id="UP001341840">
    <property type="component" value="Unassembled WGS sequence"/>
</dbReference>
<accession>A0ABU6W891</accession>
<keyword evidence="3" id="KW-1185">Reference proteome</keyword>
<evidence type="ECO:0000313" key="3">
    <source>
        <dbReference type="Proteomes" id="UP001341840"/>
    </source>
</evidence>
<sequence>MKSNPTHSINVSGDIKQMLLDLGIEKGKETAMHGGGGGKAQQERAAAVDSILAARSILSVSVLSPNATLGWQGSRAMRQNSMNAGAPFVTAAPTTQVAQAPLRLPSSSPLQRSVRPPSQCKSKQPIISAPVSNPAIPPFSQIPTRPSNMLQRLQPLLI</sequence>
<proteinExistence type="predicted"/>
<organism evidence="2 3">
    <name type="scientific">Stylosanthes scabra</name>
    <dbReference type="NCBI Taxonomy" id="79078"/>
    <lineage>
        <taxon>Eukaryota</taxon>
        <taxon>Viridiplantae</taxon>
        <taxon>Streptophyta</taxon>
        <taxon>Embryophyta</taxon>
        <taxon>Tracheophyta</taxon>
        <taxon>Spermatophyta</taxon>
        <taxon>Magnoliopsida</taxon>
        <taxon>eudicotyledons</taxon>
        <taxon>Gunneridae</taxon>
        <taxon>Pentapetalae</taxon>
        <taxon>rosids</taxon>
        <taxon>fabids</taxon>
        <taxon>Fabales</taxon>
        <taxon>Fabaceae</taxon>
        <taxon>Papilionoideae</taxon>
        <taxon>50 kb inversion clade</taxon>
        <taxon>dalbergioids sensu lato</taxon>
        <taxon>Dalbergieae</taxon>
        <taxon>Pterocarpus clade</taxon>
        <taxon>Stylosanthes</taxon>
    </lineage>
</organism>
<evidence type="ECO:0000313" key="2">
    <source>
        <dbReference type="EMBL" id="MED6180308.1"/>
    </source>
</evidence>
<name>A0ABU6W891_9FABA</name>
<feature type="region of interest" description="Disordered" evidence="1">
    <location>
        <begin position="104"/>
        <end position="145"/>
    </location>
</feature>
<comment type="caution">
    <text evidence="2">The sequence shown here is derived from an EMBL/GenBank/DDBJ whole genome shotgun (WGS) entry which is preliminary data.</text>
</comment>